<dbReference type="InterPro" id="IPR001356">
    <property type="entry name" value="HD"/>
</dbReference>
<dbReference type="Pfam" id="PF00046">
    <property type="entry name" value="Homeodomain"/>
    <property type="match status" value="1"/>
</dbReference>
<gene>
    <name evidence="7" type="ORF">QYT958_LOCUS5772</name>
</gene>
<keyword evidence="2 4" id="KW-0371">Homeobox</keyword>
<protein>
    <recommendedName>
        <fullName evidence="6">Homeobox domain-containing protein</fullName>
    </recommendedName>
</protein>
<dbReference type="PANTHER" id="PTHR31630:SF6">
    <property type="entry name" value="PHYTANOYL-COA DIOXYGENASE-RELATED"/>
    <property type="match status" value="1"/>
</dbReference>
<dbReference type="Proteomes" id="UP000663848">
    <property type="component" value="Unassembled WGS sequence"/>
</dbReference>
<name>A0A820WAT9_9BILA</name>
<comment type="caution">
    <text evidence="7">The sequence shown here is derived from an EMBL/GenBank/DDBJ whole genome shotgun (WGS) entry which is preliminary data.</text>
</comment>
<evidence type="ECO:0000313" key="7">
    <source>
        <dbReference type="EMBL" id="CAF4515097.1"/>
    </source>
</evidence>
<evidence type="ECO:0000256" key="4">
    <source>
        <dbReference type="PROSITE-ProRule" id="PRU00108"/>
    </source>
</evidence>
<evidence type="ECO:0000313" key="8">
    <source>
        <dbReference type="Proteomes" id="UP000663848"/>
    </source>
</evidence>
<dbReference type="InterPro" id="IPR008775">
    <property type="entry name" value="Phytyl_CoA_dOase-like"/>
</dbReference>
<sequence length="576" mass="66243">MTSNYPVPPYPSLSSFVHPLIPSANTNVMTSFPFFHGSPDRFTEFLLDSRHPRKQRRSRTAFTSQQLHALERCFVKTHYPDVVVREKLALYTNLPEARVQVWFKNRRAKYRKKQKILIDTSKKLTTVVNDIQSSDDDDEDDESNLKHDPIMVNIKNTDAPIIQTSSTLMCHQLSSLGRMSSYALNNEQHFKADSSIYNFSTNDEQSKWRPNSLKYHIENSILGHMMASTTKFQSPVIPRDSDGFVKSFTLSSYNCPEATEARTFFEKYGFVVIANVYTPEQCNDTISDIWNVIESFVRQPVRNDEQLWTPEIWSRTGIVHEGIIGGASLWTRQILLNRQTPALHTAFASVLGTENLLVNQDRYGMFRPAKKHPERSTTTNLHLDMNPWLYIDDDDNSHQLEILSKLRYKSDIDWITENNEPGCAKVDELHVQGLVNLADNLEEDGGFWLVPGFHKYLPQWAADHREMLNIYGHYNQFIMIGRKYIPELYDAACHISSRAGSAILWDQRTMHGSRANCSARPRYAQFFKMFPVDHPAMTPERAEKRSKAIMVKLQAVNIDPETDITPLGRKLFGLAT</sequence>
<comment type="subcellular location">
    <subcellularLocation>
        <location evidence="4 5">Nucleus</location>
    </subcellularLocation>
</comment>
<dbReference type="Gene3D" id="1.10.10.60">
    <property type="entry name" value="Homeodomain-like"/>
    <property type="match status" value="1"/>
</dbReference>
<dbReference type="InterPro" id="IPR009057">
    <property type="entry name" value="Homeodomain-like_sf"/>
</dbReference>
<dbReference type="SUPFAM" id="SSF46689">
    <property type="entry name" value="Homeodomain-like"/>
    <property type="match status" value="1"/>
</dbReference>
<feature type="domain" description="Homeobox" evidence="6">
    <location>
        <begin position="53"/>
        <end position="113"/>
    </location>
</feature>
<dbReference type="Gene3D" id="2.60.120.620">
    <property type="entry name" value="q2cbj1_9rhob like domain"/>
    <property type="match status" value="1"/>
</dbReference>
<dbReference type="GO" id="GO:0005634">
    <property type="term" value="C:nucleus"/>
    <property type="evidence" value="ECO:0007669"/>
    <property type="project" value="UniProtKB-SubCell"/>
</dbReference>
<keyword evidence="3 4" id="KW-0539">Nucleus</keyword>
<accession>A0A820WAT9</accession>
<dbReference type="InterPro" id="IPR017970">
    <property type="entry name" value="Homeobox_CS"/>
</dbReference>
<dbReference type="Pfam" id="PF05721">
    <property type="entry name" value="PhyH"/>
    <property type="match status" value="1"/>
</dbReference>
<dbReference type="GO" id="GO:0003677">
    <property type="term" value="F:DNA binding"/>
    <property type="evidence" value="ECO:0007669"/>
    <property type="project" value="UniProtKB-UniRule"/>
</dbReference>
<dbReference type="PROSITE" id="PS00027">
    <property type="entry name" value="HOMEOBOX_1"/>
    <property type="match status" value="1"/>
</dbReference>
<dbReference type="EMBL" id="CAJOBR010000488">
    <property type="protein sequence ID" value="CAF4515097.1"/>
    <property type="molecule type" value="Genomic_DNA"/>
</dbReference>
<reference evidence="7" key="1">
    <citation type="submission" date="2021-02" db="EMBL/GenBank/DDBJ databases">
        <authorList>
            <person name="Nowell W R."/>
        </authorList>
    </citation>
    <scope>NUCLEOTIDE SEQUENCE</scope>
</reference>
<dbReference type="SUPFAM" id="SSF51197">
    <property type="entry name" value="Clavaminate synthase-like"/>
    <property type="match status" value="1"/>
</dbReference>
<dbReference type="AlphaFoldDB" id="A0A820WAT9"/>
<dbReference type="SMART" id="SM00389">
    <property type="entry name" value="HOX"/>
    <property type="match status" value="1"/>
</dbReference>
<evidence type="ECO:0000256" key="2">
    <source>
        <dbReference type="ARBA" id="ARBA00023155"/>
    </source>
</evidence>
<organism evidence="7 8">
    <name type="scientific">Rotaria socialis</name>
    <dbReference type="NCBI Taxonomy" id="392032"/>
    <lineage>
        <taxon>Eukaryota</taxon>
        <taxon>Metazoa</taxon>
        <taxon>Spiralia</taxon>
        <taxon>Gnathifera</taxon>
        <taxon>Rotifera</taxon>
        <taxon>Eurotatoria</taxon>
        <taxon>Bdelloidea</taxon>
        <taxon>Philodinida</taxon>
        <taxon>Philodinidae</taxon>
        <taxon>Rotaria</taxon>
    </lineage>
</organism>
<evidence type="ECO:0000256" key="1">
    <source>
        <dbReference type="ARBA" id="ARBA00023125"/>
    </source>
</evidence>
<dbReference type="PANTHER" id="PTHR31630">
    <property type="entry name" value="PHYTANOYL-COA DIOXYGENASE-RELATED-RELATED"/>
    <property type="match status" value="1"/>
</dbReference>
<evidence type="ECO:0000259" key="6">
    <source>
        <dbReference type="PROSITE" id="PS50071"/>
    </source>
</evidence>
<keyword evidence="1 4" id="KW-0238">DNA-binding</keyword>
<evidence type="ECO:0000256" key="3">
    <source>
        <dbReference type="ARBA" id="ARBA00023242"/>
    </source>
</evidence>
<dbReference type="CDD" id="cd00086">
    <property type="entry name" value="homeodomain"/>
    <property type="match status" value="1"/>
</dbReference>
<dbReference type="GO" id="GO:0000981">
    <property type="term" value="F:DNA-binding transcription factor activity, RNA polymerase II-specific"/>
    <property type="evidence" value="ECO:0007669"/>
    <property type="project" value="InterPro"/>
</dbReference>
<feature type="DNA-binding region" description="Homeobox" evidence="4">
    <location>
        <begin position="55"/>
        <end position="114"/>
    </location>
</feature>
<dbReference type="FunFam" id="1.10.10.60:FF:000551">
    <property type="entry name" value="Predicted protein"/>
    <property type="match status" value="1"/>
</dbReference>
<proteinExistence type="predicted"/>
<evidence type="ECO:0000256" key="5">
    <source>
        <dbReference type="RuleBase" id="RU000682"/>
    </source>
</evidence>
<dbReference type="PROSITE" id="PS50071">
    <property type="entry name" value="HOMEOBOX_2"/>
    <property type="match status" value="1"/>
</dbReference>